<comment type="similarity">
    <text evidence="2">Belongs to the TPX2 family.</text>
</comment>
<gene>
    <name evidence="8" type="ORF">SLEP1_g1700</name>
</gene>
<keyword evidence="5" id="KW-0206">Cytoskeleton</keyword>
<evidence type="ECO:0000256" key="5">
    <source>
        <dbReference type="ARBA" id="ARBA00023212"/>
    </source>
</evidence>
<feature type="compositionally biased region" description="Polar residues" evidence="6">
    <location>
        <begin position="330"/>
        <end position="345"/>
    </location>
</feature>
<feature type="compositionally biased region" description="Basic and acidic residues" evidence="6">
    <location>
        <begin position="157"/>
        <end position="166"/>
    </location>
</feature>
<feature type="region of interest" description="Disordered" evidence="6">
    <location>
        <begin position="75"/>
        <end position="214"/>
    </location>
</feature>
<keyword evidence="9" id="KW-1185">Reference proteome</keyword>
<feature type="compositionally biased region" description="Polar residues" evidence="6">
    <location>
        <begin position="129"/>
        <end position="155"/>
    </location>
</feature>
<name>A0AAV5HKD1_9ROSI</name>
<dbReference type="GO" id="GO:0008017">
    <property type="term" value="F:microtubule binding"/>
    <property type="evidence" value="ECO:0007669"/>
    <property type="project" value="InterPro"/>
</dbReference>
<evidence type="ECO:0000313" key="9">
    <source>
        <dbReference type="Proteomes" id="UP001054252"/>
    </source>
</evidence>
<evidence type="ECO:0000256" key="2">
    <source>
        <dbReference type="ARBA" id="ARBA00005885"/>
    </source>
</evidence>
<feature type="domain" description="TPX2 C-terminal" evidence="7">
    <location>
        <begin position="216"/>
        <end position="290"/>
    </location>
</feature>
<feature type="compositionally biased region" description="Basic residues" evidence="6">
    <location>
        <begin position="296"/>
        <end position="305"/>
    </location>
</feature>
<organism evidence="8 9">
    <name type="scientific">Rubroshorea leprosula</name>
    <dbReference type="NCBI Taxonomy" id="152421"/>
    <lineage>
        <taxon>Eukaryota</taxon>
        <taxon>Viridiplantae</taxon>
        <taxon>Streptophyta</taxon>
        <taxon>Embryophyta</taxon>
        <taxon>Tracheophyta</taxon>
        <taxon>Spermatophyta</taxon>
        <taxon>Magnoliopsida</taxon>
        <taxon>eudicotyledons</taxon>
        <taxon>Gunneridae</taxon>
        <taxon>Pentapetalae</taxon>
        <taxon>rosids</taxon>
        <taxon>malvids</taxon>
        <taxon>Malvales</taxon>
        <taxon>Dipterocarpaceae</taxon>
        <taxon>Rubroshorea</taxon>
    </lineage>
</organism>
<dbReference type="EMBL" id="BPVZ01000002">
    <property type="protein sequence ID" value="GKU87270.1"/>
    <property type="molecule type" value="Genomic_DNA"/>
</dbReference>
<evidence type="ECO:0000259" key="7">
    <source>
        <dbReference type="Pfam" id="PF06886"/>
    </source>
</evidence>
<keyword evidence="3" id="KW-0963">Cytoplasm</keyword>
<comment type="caution">
    <text evidence="8">The sequence shown here is derived from an EMBL/GenBank/DDBJ whole genome shotgun (WGS) entry which is preliminary data.</text>
</comment>
<keyword evidence="4" id="KW-0493">Microtubule</keyword>
<sequence length="432" mass="47062">MDSDNLVAIEGLEVAHQNGLNEQPIIPEEDDFFPVNVNGNVEKVMVTDTDIQNGNLECISAGELKEGSNDFAQSNGLTVSKEGVKGADNLKKSKPHKVQDKSKNEKHLGSNNDSSSLVKKGNDGKRAEATSTASNGLVTRSSLQKQPDKSQSINDRQAAKQSEKLDVAYPEGLEEKTRLKPLRKEPLDEAEGIPQSFPKAEDGKPRRMGALPNYGFSFKCDERAEKRKEFYSKLEEKINARELEKSSLQAKSKETQEAEIKMLRKSLNFKATPIPSFYQEPPPKVELKKIPPTRAKSPKLGRRKSTTPADSEGNISNSCPSGRLSLDEMTCQSNSTKGISPVQSKKPQRMSLPKLPSEKTRLSSATKQGKTTPSKAKSEVKAASSKAANEGKTKSEENADSTNEENSALSGVTDEGACAIQEQEPLVSTAVM</sequence>
<evidence type="ECO:0000256" key="3">
    <source>
        <dbReference type="ARBA" id="ARBA00022490"/>
    </source>
</evidence>
<dbReference type="Proteomes" id="UP001054252">
    <property type="component" value="Unassembled WGS sequence"/>
</dbReference>
<evidence type="ECO:0000256" key="1">
    <source>
        <dbReference type="ARBA" id="ARBA00004245"/>
    </source>
</evidence>
<dbReference type="PANTHER" id="PTHR31358">
    <property type="entry name" value="PROTEIN WVD2-LIKE 4"/>
    <property type="match status" value="1"/>
</dbReference>
<dbReference type="Pfam" id="PF06886">
    <property type="entry name" value="TPX2"/>
    <property type="match status" value="1"/>
</dbReference>
<comment type="subcellular location">
    <subcellularLocation>
        <location evidence="1">Cytoplasm</location>
        <location evidence="1">Cytoskeleton</location>
    </subcellularLocation>
</comment>
<feature type="compositionally biased region" description="Polar residues" evidence="6">
    <location>
        <begin position="306"/>
        <end position="320"/>
    </location>
</feature>
<evidence type="ECO:0000256" key="6">
    <source>
        <dbReference type="SAM" id="MobiDB-lite"/>
    </source>
</evidence>
<feature type="compositionally biased region" description="Basic and acidic residues" evidence="6">
    <location>
        <begin position="82"/>
        <end position="108"/>
    </location>
</feature>
<evidence type="ECO:0000256" key="4">
    <source>
        <dbReference type="ARBA" id="ARBA00022701"/>
    </source>
</evidence>
<protein>
    <recommendedName>
        <fullName evidence="7">TPX2 C-terminal domain-containing protein</fullName>
    </recommendedName>
</protein>
<dbReference type="InterPro" id="IPR044833">
    <property type="entry name" value="WDL5/6"/>
</dbReference>
<reference evidence="8 9" key="1">
    <citation type="journal article" date="2021" name="Commun. Biol.">
        <title>The genome of Shorea leprosula (Dipterocarpaceae) highlights the ecological relevance of drought in aseasonal tropical rainforests.</title>
        <authorList>
            <person name="Ng K.K.S."/>
            <person name="Kobayashi M.J."/>
            <person name="Fawcett J.A."/>
            <person name="Hatakeyama M."/>
            <person name="Paape T."/>
            <person name="Ng C.H."/>
            <person name="Ang C.C."/>
            <person name="Tnah L.H."/>
            <person name="Lee C.T."/>
            <person name="Nishiyama T."/>
            <person name="Sese J."/>
            <person name="O'Brien M.J."/>
            <person name="Copetti D."/>
            <person name="Mohd Noor M.I."/>
            <person name="Ong R.C."/>
            <person name="Putra M."/>
            <person name="Sireger I.Z."/>
            <person name="Indrioko S."/>
            <person name="Kosugi Y."/>
            <person name="Izuno A."/>
            <person name="Isagi Y."/>
            <person name="Lee S.L."/>
            <person name="Shimizu K.K."/>
        </authorList>
    </citation>
    <scope>NUCLEOTIDE SEQUENCE [LARGE SCALE GENOMIC DNA]</scope>
    <source>
        <strain evidence="8">214</strain>
    </source>
</reference>
<feature type="compositionally biased region" description="Basic and acidic residues" evidence="6">
    <location>
        <begin position="173"/>
        <end position="187"/>
    </location>
</feature>
<proteinExistence type="inferred from homology"/>
<evidence type="ECO:0000313" key="8">
    <source>
        <dbReference type="EMBL" id="GKU87270.1"/>
    </source>
</evidence>
<accession>A0AAV5HKD1</accession>
<dbReference type="GO" id="GO:0005874">
    <property type="term" value="C:microtubule"/>
    <property type="evidence" value="ECO:0007669"/>
    <property type="project" value="UniProtKB-KW"/>
</dbReference>
<dbReference type="AlphaFoldDB" id="A0AAV5HKD1"/>
<dbReference type="PANTHER" id="PTHR31358:SF29">
    <property type="entry name" value="PROTEIN WVD2-LIKE 5-RELATED"/>
    <property type="match status" value="1"/>
</dbReference>
<feature type="compositionally biased region" description="Polar residues" evidence="6">
    <location>
        <begin position="362"/>
        <end position="373"/>
    </location>
</feature>
<dbReference type="InterPro" id="IPR027329">
    <property type="entry name" value="TPX2_C"/>
</dbReference>
<feature type="region of interest" description="Disordered" evidence="6">
    <location>
        <begin position="271"/>
        <end position="432"/>
    </location>
</feature>